<evidence type="ECO:0000256" key="1">
    <source>
        <dbReference type="ARBA" id="ARBA00001462"/>
    </source>
</evidence>
<evidence type="ECO:0000256" key="8">
    <source>
        <dbReference type="RuleBase" id="RU368117"/>
    </source>
</evidence>
<proteinExistence type="inferred from homology"/>
<comment type="similarity">
    <text evidence="3 8">Belongs to the glycosyl hydrolase 62 family.</text>
</comment>
<evidence type="ECO:0000256" key="6">
    <source>
        <dbReference type="ARBA" id="ARBA00022801"/>
    </source>
</evidence>
<organism evidence="9 10">
    <name type="scientific">Claviceps arundinis</name>
    <dbReference type="NCBI Taxonomy" id="1623583"/>
    <lineage>
        <taxon>Eukaryota</taxon>
        <taxon>Fungi</taxon>
        <taxon>Dikarya</taxon>
        <taxon>Ascomycota</taxon>
        <taxon>Pezizomycotina</taxon>
        <taxon>Sordariomycetes</taxon>
        <taxon>Hypocreomycetidae</taxon>
        <taxon>Hypocreales</taxon>
        <taxon>Clavicipitaceae</taxon>
        <taxon>Claviceps</taxon>
    </lineage>
</organism>
<comment type="caution">
    <text evidence="9">The sequence shown here is derived from an EMBL/GenBank/DDBJ whole genome shotgun (WGS) entry which is preliminary data.</text>
</comment>
<dbReference type="EMBL" id="SRPS01000046">
    <property type="protein sequence ID" value="KAG5972439.1"/>
    <property type="molecule type" value="Genomic_DNA"/>
</dbReference>
<dbReference type="AlphaFoldDB" id="A0A9P7MWW5"/>
<dbReference type="GO" id="GO:0045493">
    <property type="term" value="P:xylan catabolic process"/>
    <property type="evidence" value="ECO:0007669"/>
    <property type="project" value="UniProtKB-UniRule"/>
</dbReference>
<evidence type="ECO:0000256" key="5">
    <source>
        <dbReference type="ARBA" id="ARBA00022729"/>
    </source>
</evidence>
<dbReference type="GO" id="GO:0046373">
    <property type="term" value="P:L-arabinose metabolic process"/>
    <property type="evidence" value="ECO:0007669"/>
    <property type="project" value="UniProtKB-UniRule"/>
</dbReference>
<dbReference type="InterPro" id="IPR005193">
    <property type="entry name" value="GH62_arabinosidase"/>
</dbReference>
<dbReference type="Proteomes" id="UP000784919">
    <property type="component" value="Unassembled WGS sequence"/>
</dbReference>
<reference evidence="9" key="1">
    <citation type="journal article" date="2020" name="bioRxiv">
        <title>Whole genome comparisons of ergot fungi reveals the divergence and evolution of species within the genus Claviceps are the result of varying mechanisms driving genome evolution and host range expansion.</title>
        <authorList>
            <person name="Wyka S.A."/>
            <person name="Mondo S.J."/>
            <person name="Liu M."/>
            <person name="Dettman J."/>
            <person name="Nalam V."/>
            <person name="Broders K.D."/>
        </authorList>
    </citation>
    <scope>NUCLEOTIDE SEQUENCE</scope>
    <source>
        <strain evidence="9">CCC 1102</strain>
    </source>
</reference>
<dbReference type="CDD" id="cd08987">
    <property type="entry name" value="GH62"/>
    <property type="match status" value="1"/>
</dbReference>
<evidence type="ECO:0000313" key="9">
    <source>
        <dbReference type="EMBL" id="KAG5972439.1"/>
    </source>
</evidence>
<dbReference type="SUPFAM" id="SSF75005">
    <property type="entry name" value="Arabinanase/levansucrase/invertase"/>
    <property type="match status" value="1"/>
</dbReference>
<dbReference type="GO" id="GO:0005576">
    <property type="term" value="C:extracellular region"/>
    <property type="evidence" value="ECO:0007669"/>
    <property type="project" value="UniProtKB-SubCell"/>
</dbReference>
<evidence type="ECO:0000256" key="4">
    <source>
        <dbReference type="ARBA" id="ARBA00022525"/>
    </source>
</evidence>
<comment type="catalytic activity">
    <reaction evidence="1 8">
        <text>Hydrolysis of terminal non-reducing alpha-L-arabinofuranoside residues in alpha-L-arabinosides.</text>
        <dbReference type="EC" id="3.2.1.55"/>
    </reaction>
</comment>
<dbReference type="PANTHER" id="PTHR40631">
    <property type="entry name" value="ALPHA-L-ARABINOFURANOSIDASE AXHA-2-RELATED"/>
    <property type="match status" value="1"/>
</dbReference>
<dbReference type="EC" id="3.2.1.55" evidence="8"/>
<accession>A0A9P7MWW5</accession>
<dbReference type="GO" id="GO:0046556">
    <property type="term" value="F:alpha-L-arabinofuranosidase activity"/>
    <property type="evidence" value="ECO:0007669"/>
    <property type="project" value="UniProtKB-UniRule"/>
</dbReference>
<comment type="subcellular location">
    <subcellularLocation>
        <location evidence="2 8">Secreted</location>
    </subcellularLocation>
</comment>
<protein>
    <recommendedName>
        <fullName evidence="8">Alpha-L-arabinofuranosidase</fullName>
        <ecNumber evidence="8">3.2.1.55</ecNumber>
    </recommendedName>
</protein>
<gene>
    <name evidence="9" type="ORF">E4U56_006029</name>
</gene>
<sequence>MKFLSLAWIGAAAAGLIHHHHGLSNRSTLPSKFSWTSTQPLIYPKSDGRNLKGIKDPSVIFFDGKYHVFASTAQKAGYNLVYLSFTDWDQAQESTFHYLDQTPIGKGYRAAPQIFRIEEQGLWYLVYQGHGASYSTNKDINDPSGWSAPKTFYSNGIPSKLQANMGHGQWVDMWVICDSTNCHMFSSDDNGHLWRAETKLADFPSGFSQPVIALQESNIWKLYEASNVYNVGGEYLLIVEAAGNDGNRYFRSWSSKTLDGQWSSLANTEQNPFIRSNNVKFESGKAWTENFSHGEVVRTNVDQTMTIDPCKMQYLYQGRDPKSTGGYDDLPWKLALLTQNSC</sequence>
<keyword evidence="5 8" id="KW-0732">Signal</keyword>
<keyword evidence="4 8" id="KW-0964">Secreted</keyword>
<dbReference type="InterPro" id="IPR023296">
    <property type="entry name" value="Glyco_hydro_beta-prop_sf"/>
</dbReference>
<dbReference type="PANTHER" id="PTHR40631:SF2">
    <property type="entry name" value="ALPHA-L-ARABINOFURANOSIDASE"/>
    <property type="match status" value="1"/>
</dbReference>
<keyword evidence="7 8" id="KW-0326">Glycosidase</keyword>
<evidence type="ECO:0000256" key="7">
    <source>
        <dbReference type="ARBA" id="ARBA00023295"/>
    </source>
</evidence>
<evidence type="ECO:0000313" key="10">
    <source>
        <dbReference type="Proteomes" id="UP000784919"/>
    </source>
</evidence>
<name>A0A9P7MWW5_9HYPO</name>
<dbReference type="OrthoDB" id="3156236at2759"/>
<dbReference type="Pfam" id="PF03664">
    <property type="entry name" value="Glyco_hydro_62"/>
    <property type="match status" value="1"/>
</dbReference>
<evidence type="ECO:0000256" key="2">
    <source>
        <dbReference type="ARBA" id="ARBA00004613"/>
    </source>
</evidence>
<comment type="function">
    <text evidence="8">Alpha-L-arabinofuranosidase involved in the hydrolysis of xylan, a major structural heterogeneous polysaccharide found in plant biomass representing the second most abundant polysaccharide in the biosphere, after cellulose.</text>
</comment>
<keyword evidence="6 8" id="KW-0378">Hydrolase</keyword>
<evidence type="ECO:0000256" key="3">
    <source>
        <dbReference type="ARBA" id="ARBA00007396"/>
    </source>
</evidence>
<dbReference type="Gene3D" id="2.115.10.20">
    <property type="entry name" value="Glycosyl hydrolase domain, family 43"/>
    <property type="match status" value="1"/>
</dbReference>